<name>A0A6J4LNW3_9ACTN</name>
<accession>A0A6J4LNW3</accession>
<reference evidence="4" key="1">
    <citation type="submission" date="2020-02" db="EMBL/GenBank/DDBJ databases">
        <authorList>
            <person name="Meier V. D."/>
        </authorList>
    </citation>
    <scope>NUCLEOTIDE SEQUENCE</scope>
    <source>
        <strain evidence="4">AVDCRST_MAG07</strain>
    </source>
</reference>
<organism evidence="4">
    <name type="scientific">uncultured Frankineae bacterium</name>
    <dbReference type="NCBI Taxonomy" id="437475"/>
    <lineage>
        <taxon>Bacteria</taxon>
        <taxon>Bacillati</taxon>
        <taxon>Actinomycetota</taxon>
        <taxon>Actinomycetes</taxon>
        <taxon>Frankiales</taxon>
        <taxon>environmental samples</taxon>
    </lineage>
</organism>
<comment type="similarity">
    <text evidence="1">Belongs to the EamA transporter family.</text>
</comment>
<dbReference type="PANTHER" id="PTHR22911:SF137">
    <property type="entry name" value="SOLUTE CARRIER FAMILY 35 MEMBER G2-RELATED"/>
    <property type="match status" value="1"/>
</dbReference>
<dbReference type="EMBL" id="CADCUB010000106">
    <property type="protein sequence ID" value="CAA9337874.1"/>
    <property type="molecule type" value="Genomic_DNA"/>
</dbReference>
<evidence type="ECO:0000259" key="3">
    <source>
        <dbReference type="Pfam" id="PF00892"/>
    </source>
</evidence>
<feature type="transmembrane region" description="Helical" evidence="2">
    <location>
        <begin position="178"/>
        <end position="195"/>
    </location>
</feature>
<keyword evidence="2" id="KW-0812">Transmembrane</keyword>
<protein>
    <recommendedName>
        <fullName evidence="3">EamA domain-containing protein</fullName>
    </recommendedName>
</protein>
<dbReference type="AlphaFoldDB" id="A0A6J4LNW3"/>
<feature type="transmembrane region" description="Helical" evidence="2">
    <location>
        <begin position="215"/>
        <end position="235"/>
    </location>
</feature>
<keyword evidence="2" id="KW-1133">Transmembrane helix</keyword>
<dbReference type="PANTHER" id="PTHR22911">
    <property type="entry name" value="ACYL-MALONYL CONDENSING ENZYME-RELATED"/>
    <property type="match status" value="1"/>
</dbReference>
<sequence>MISLGVLFAVLASVVYGLSDVVSGTVVRRYSTASLALWAQVTGLLVLGAAVAVRRPELSGPAVAWGLGAGAVGAVGVLAFYTALQRGRTSVVTPVAGAGVILPVLFGILAGESLGWRSGLGVVAAAVGIIVVAAAPEDATPVLEPVLAGHPVPGRTQPVPTYDGCVPAARPGSGRSSLVFAVLAALAFGVFFILLEQATDGGRPSGADQAAFDVALVVAVAVQLGALAVTLLAATRHTRACLSPGRSLAFPAIGVGLLDVGADLLVTLAVDLGPLAVVGPLASLDPVVAVLFATVVLRERVHRVTAIGVVVALLGIVLVATG</sequence>
<keyword evidence="2" id="KW-0472">Membrane</keyword>
<feature type="domain" description="EamA" evidence="3">
    <location>
        <begin position="177"/>
        <end position="320"/>
    </location>
</feature>
<dbReference type="GO" id="GO:0016020">
    <property type="term" value="C:membrane"/>
    <property type="evidence" value="ECO:0007669"/>
    <property type="project" value="InterPro"/>
</dbReference>
<evidence type="ECO:0000256" key="1">
    <source>
        <dbReference type="ARBA" id="ARBA00007362"/>
    </source>
</evidence>
<feature type="transmembrane region" description="Helical" evidence="2">
    <location>
        <begin position="35"/>
        <end position="53"/>
    </location>
</feature>
<feature type="transmembrane region" description="Helical" evidence="2">
    <location>
        <begin position="90"/>
        <end position="110"/>
    </location>
</feature>
<feature type="transmembrane region" description="Helical" evidence="2">
    <location>
        <begin position="304"/>
        <end position="321"/>
    </location>
</feature>
<dbReference type="Gene3D" id="1.10.3730.20">
    <property type="match status" value="1"/>
</dbReference>
<evidence type="ECO:0000256" key="2">
    <source>
        <dbReference type="SAM" id="Phobius"/>
    </source>
</evidence>
<feature type="domain" description="EamA" evidence="3">
    <location>
        <begin position="4"/>
        <end position="132"/>
    </location>
</feature>
<feature type="transmembrane region" description="Helical" evidence="2">
    <location>
        <begin position="62"/>
        <end position="84"/>
    </location>
</feature>
<gene>
    <name evidence="4" type="ORF">AVDCRST_MAG07-2193</name>
</gene>
<dbReference type="Pfam" id="PF00892">
    <property type="entry name" value="EamA"/>
    <property type="match status" value="2"/>
</dbReference>
<dbReference type="SUPFAM" id="SSF103481">
    <property type="entry name" value="Multidrug resistance efflux transporter EmrE"/>
    <property type="match status" value="2"/>
</dbReference>
<feature type="transmembrane region" description="Helical" evidence="2">
    <location>
        <begin position="247"/>
        <end position="270"/>
    </location>
</feature>
<evidence type="ECO:0000313" key="4">
    <source>
        <dbReference type="EMBL" id="CAA9337874.1"/>
    </source>
</evidence>
<dbReference type="InterPro" id="IPR000620">
    <property type="entry name" value="EamA_dom"/>
</dbReference>
<feature type="transmembrane region" description="Helical" evidence="2">
    <location>
        <begin position="276"/>
        <end position="297"/>
    </location>
</feature>
<proteinExistence type="inferred from homology"/>
<dbReference type="InterPro" id="IPR037185">
    <property type="entry name" value="EmrE-like"/>
</dbReference>